<feature type="domain" description="Solute-binding protein family 3/N-terminal" evidence="6">
    <location>
        <begin position="41"/>
        <end position="274"/>
    </location>
</feature>
<dbReference type="Proteomes" id="UP001055153">
    <property type="component" value="Unassembled WGS sequence"/>
</dbReference>
<dbReference type="PANTHER" id="PTHR30085:SF2">
    <property type="entry name" value="GLUTAMATE_ASPARTATE IMPORT SOLUTE-BINDING PROTEIN"/>
    <property type="match status" value="1"/>
</dbReference>
<dbReference type="Gene3D" id="3.40.190.10">
    <property type="entry name" value="Periplasmic binding protein-like II"/>
    <property type="match status" value="2"/>
</dbReference>
<feature type="signal peptide" evidence="5">
    <location>
        <begin position="1"/>
        <end position="26"/>
    </location>
</feature>
<feature type="chain" id="PRO_5045755832" evidence="5">
    <location>
        <begin position="27"/>
        <end position="324"/>
    </location>
</feature>
<feature type="region of interest" description="Disordered" evidence="4">
    <location>
        <begin position="296"/>
        <end position="324"/>
    </location>
</feature>
<dbReference type="InterPro" id="IPR051455">
    <property type="entry name" value="Bact_solute-bind_prot3"/>
</dbReference>
<keyword evidence="2" id="KW-0813">Transport</keyword>
<keyword evidence="8" id="KW-1185">Reference proteome</keyword>
<dbReference type="PANTHER" id="PTHR30085">
    <property type="entry name" value="AMINO ACID ABC TRANSPORTER PERMEASE"/>
    <property type="match status" value="1"/>
</dbReference>
<evidence type="ECO:0000313" key="8">
    <source>
        <dbReference type="Proteomes" id="UP001055153"/>
    </source>
</evidence>
<accession>A0ABQ4SMB4</accession>
<evidence type="ECO:0000313" key="7">
    <source>
        <dbReference type="EMBL" id="GJE03568.1"/>
    </source>
</evidence>
<evidence type="ECO:0000256" key="5">
    <source>
        <dbReference type="SAM" id="SignalP"/>
    </source>
</evidence>
<name>A0ABQ4SMB4_9HYPH</name>
<dbReference type="SUPFAM" id="SSF53850">
    <property type="entry name" value="Periplasmic binding protein-like II"/>
    <property type="match status" value="1"/>
</dbReference>
<dbReference type="Pfam" id="PF00497">
    <property type="entry name" value="SBP_bac_3"/>
    <property type="match status" value="1"/>
</dbReference>
<comment type="caution">
    <text evidence="7">The sequence shown here is derived from an EMBL/GenBank/DDBJ whole genome shotgun (WGS) entry which is preliminary data.</text>
</comment>
<sequence>MQTSTRAAFAATMMLASGLASTPAGAEELTGTLRKVKETGVITLGFRDASVPFSFLDGNQKPVGYALDICYRIADAVKERLGLSKLDIRLNGVTSATRIPLIANGTIDLECGSTTNNFERRNQVAFTNTDFLTATRFVAKRSAGLHTIDDLRGKTVVSTSGTINLRQIMEANTARKLGLTILPAVDHAEAFLMVQNGRAAAFVMDDVLLASLVAGAKDPGAFEISSEALSKPEPYAIMLRREDAPFKAVVDAATAKLYTSPEGKALYERWFTQPIPPRGINLNLPMDEALQRAFLRPSDSPDPATYSRSGGEHPQGAPRRWARR</sequence>
<evidence type="ECO:0000256" key="3">
    <source>
        <dbReference type="ARBA" id="ARBA00022729"/>
    </source>
</evidence>
<keyword evidence="3 5" id="KW-0732">Signal</keyword>
<comment type="similarity">
    <text evidence="1">Belongs to the bacterial solute-binding protein 3 family.</text>
</comment>
<organism evidence="7 8">
    <name type="scientific">Methylobacterium isbiliense</name>
    <dbReference type="NCBI Taxonomy" id="315478"/>
    <lineage>
        <taxon>Bacteria</taxon>
        <taxon>Pseudomonadati</taxon>
        <taxon>Pseudomonadota</taxon>
        <taxon>Alphaproteobacteria</taxon>
        <taxon>Hyphomicrobiales</taxon>
        <taxon>Methylobacteriaceae</taxon>
        <taxon>Methylobacterium</taxon>
    </lineage>
</organism>
<dbReference type="CDD" id="cd13688">
    <property type="entry name" value="PBP2_GltI_DEBP"/>
    <property type="match status" value="1"/>
</dbReference>
<dbReference type="SMART" id="SM00062">
    <property type="entry name" value="PBPb"/>
    <property type="match status" value="1"/>
</dbReference>
<reference evidence="7" key="1">
    <citation type="journal article" date="2021" name="Front. Microbiol.">
        <title>Comprehensive Comparative Genomics and Phenotyping of Methylobacterium Species.</title>
        <authorList>
            <person name="Alessa O."/>
            <person name="Ogura Y."/>
            <person name="Fujitani Y."/>
            <person name="Takami H."/>
            <person name="Hayashi T."/>
            <person name="Sahin N."/>
            <person name="Tani A."/>
        </authorList>
    </citation>
    <scope>NUCLEOTIDE SEQUENCE</scope>
    <source>
        <strain evidence="7">DSM 17168</strain>
    </source>
</reference>
<evidence type="ECO:0000259" key="6">
    <source>
        <dbReference type="SMART" id="SM00062"/>
    </source>
</evidence>
<evidence type="ECO:0000256" key="1">
    <source>
        <dbReference type="ARBA" id="ARBA00010333"/>
    </source>
</evidence>
<reference evidence="7" key="2">
    <citation type="submission" date="2021-08" db="EMBL/GenBank/DDBJ databases">
        <authorList>
            <person name="Tani A."/>
            <person name="Ola A."/>
            <person name="Ogura Y."/>
            <person name="Katsura K."/>
            <person name="Hayashi T."/>
        </authorList>
    </citation>
    <scope>NUCLEOTIDE SEQUENCE</scope>
    <source>
        <strain evidence="7">DSM 17168</strain>
    </source>
</reference>
<dbReference type="EMBL" id="BPQQ01000083">
    <property type="protein sequence ID" value="GJE03568.1"/>
    <property type="molecule type" value="Genomic_DNA"/>
</dbReference>
<protein>
    <submittedName>
        <fullName evidence="7">Glutamate/aspartate import solute-binding protein</fullName>
    </submittedName>
</protein>
<proteinExistence type="inferred from homology"/>
<evidence type="ECO:0000256" key="4">
    <source>
        <dbReference type="SAM" id="MobiDB-lite"/>
    </source>
</evidence>
<gene>
    <name evidence="7" type="primary">gltI_1</name>
    <name evidence="7" type="ORF">GMJLKIPL_5525</name>
</gene>
<evidence type="ECO:0000256" key="2">
    <source>
        <dbReference type="ARBA" id="ARBA00022448"/>
    </source>
</evidence>
<dbReference type="InterPro" id="IPR001638">
    <property type="entry name" value="Solute-binding_3/MltF_N"/>
</dbReference>